<dbReference type="Pfam" id="PF00534">
    <property type="entry name" value="Glycos_transf_1"/>
    <property type="match status" value="1"/>
</dbReference>
<dbReference type="SUPFAM" id="SSF53756">
    <property type="entry name" value="UDP-Glycosyltransferase/glycogen phosphorylase"/>
    <property type="match status" value="1"/>
</dbReference>
<dbReference type="RefSeq" id="WP_051313918.1">
    <property type="nucleotide sequence ID" value="NZ_AUBJ02000001.1"/>
</dbReference>
<gene>
    <name evidence="5" type="ORF">G443_000113</name>
</gene>
<dbReference type="PANTHER" id="PTHR12526">
    <property type="entry name" value="GLYCOSYLTRANSFERASE"/>
    <property type="match status" value="1"/>
</dbReference>
<keyword evidence="1" id="KW-0328">Glycosyltransferase</keyword>
<proteinExistence type="predicted"/>
<evidence type="ECO:0000256" key="1">
    <source>
        <dbReference type="ARBA" id="ARBA00022676"/>
    </source>
</evidence>
<dbReference type="Proteomes" id="UP000791080">
    <property type="component" value="Unassembled WGS sequence"/>
</dbReference>
<evidence type="ECO:0000256" key="2">
    <source>
        <dbReference type="ARBA" id="ARBA00022679"/>
    </source>
</evidence>
<dbReference type="PANTHER" id="PTHR12526:SF638">
    <property type="entry name" value="SPORE COAT PROTEIN SA"/>
    <property type="match status" value="1"/>
</dbReference>
<dbReference type="InterPro" id="IPR001296">
    <property type="entry name" value="Glyco_trans_1"/>
</dbReference>
<evidence type="ECO:0000313" key="5">
    <source>
        <dbReference type="EMBL" id="MCP2329843.1"/>
    </source>
</evidence>
<keyword evidence="2" id="KW-0808">Transferase</keyword>
<dbReference type="InterPro" id="IPR028098">
    <property type="entry name" value="Glyco_trans_4-like_N"/>
</dbReference>
<dbReference type="Pfam" id="PF13439">
    <property type="entry name" value="Glyco_transf_4"/>
    <property type="match status" value="1"/>
</dbReference>
<feature type="domain" description="Glycosyltransferase subfamily 4-like N-terminal" evidence="4">
    <location>
        <begin position="45"/>
        <end position="171"/>
    </location>
</feature>
<comment type="caution">
    <text evidence="5">The sequence shown here is derived from an EMBL/GenBank/DDBJ whole genome shotgun (WGS) entry which is preliminary data.</text>
</comment>
<dbReference type="CDD" id="cd03801">
    <property type="entry name" value="GT4_PimA-like"/>
    <property type="match status" value="1"/>
</dbReference>
<evidence type="ECO:0000259" key="4">
    <source>
        <dbReference type="Pfam" id="PF13439"/>
    </source>
</evidence>
<name>A0ABT1JBG6_ACTCY</name>
<dbReference type="Gene3D" id="3.40.50.2000">
    <property type="entry name" value="Glycogen Phosphorylase B"/>
    <property type="match status" value="2"/>
</dbReference>
<reference evidence="5 6" key="1">
    <citation type="submission" date="2022-06" db="EMBL/GenBank/DDBJ databases">
        <title>Genomic Encyclopedia of Type Strains, Phase I: the one thousand microbial genomes (KMG-I) project.</title>
        <authorList>
            <person name="Kyrpides N."/>
        </authorList>
    </citation>
    <scope>NUCLEOTIDE SEQUENCE [LARGE SCALE GENOMIC DNA]</scope>
    <source>
        <strain evidence="5 6">DSM 43889</strain>
    </source>
</reference>
<feature type="domain" description="Glycosyl transferase family 1" evidence="3">
    <location>
        <begin position="189"/>
        <end position="367"/>
    </location>
</feature>
<keyword evidence="6" id="KW-1185">Reference proteome</keyword>
<evidence type="ECO:0000313" key="6">
    <source>
        <dbReference type="Proteomes" id="UP000791080"/>
    </source>
</evidence>
<accession>A0ABT1JBG6</accession>
<evidence type="ECO:0000259" key="3">
    <source>
        <dbReference type="Pfam" id="PF00534"/>
    </source>
</evidence>
<organism evidence="5 6">
    <name type="scientific">Actinoalloteichus caeruleus DSM 43889</name>
    <dbReference type="NCBI Taxonomy" id="1120930"/>
    <lineage>
        <taxon>Bacteria</taxon>
        <taxon>Bacillati</taxon>
        <taxon>Actinomycetota</taxon>
        <taxon>Actinomycetes</taxon>
        <taxon>Pseudonocardiales</taxon>
        <taxon>Pseudonocardiaceae</taxon>
        <taxon>Actinoalloteichus</taxon>
        <taxon>Actinoalloteichus cyanogriseus</taxon>
    </lineage>
</organism>
<sequence>MAADQPRVAMVCGTTAADRDGVADYVHHLLPALTNAGVAADLAPVSLHPGQGPGRRWDQLRTLRRRLARWAPDVVHLQFAPSAYGFSRLSGLLPLVVPRGVPLVTTLHEYGSWDPPAVLPRALWRLAEARGWWCRETGRLVPRSRALLTTNAGHASVVARRWGQAPHVVPLAANVAVGRPEGDPRVRVRAGLGLRADAPLIVFFGFVHPVKGLRYLIDALPPLRAAHPGLHLCVAGGFVSCALPEPEARAFHDDLVELTQRRGVGDAVTFTGYQPEERVSDLLRAADAAIFPFTGGATTKSGAVLAAMSHGTPTVVTGADPPDPDLVDGETTVVAPSTRSAEALREAVHRVLADPDLRRRVADRARQVVGRRDWPVIAAEHHSVYRAVLREWS</sequence>
<dbReference type="EMBL" id="AUBJ02000001">
    <property type="protein sequence ID" value="MCP2329843.1"/>
    <property type="molecule type" value="Genomic_DNA"/>
</dbReference>
<protein>
    <submittedName>
        <fullName evidence="5">Glycosyltransferase involved in cell wall bisynthesis</fullName>
    </submittedName>
</protein>